<dbReference type="SUPFAM" id="SSF57095">
    <property type="entry name" value="Scorpion toxin-like"/>
    <property type="match status" value="1"/>
</dbReference>
<dbReference type="InterPro" id="IPR003614">
    <property type="entry name" value="Knottins"/>
</dbReference>
<dbReference type="PROSITE" id="PS00940">
    <property type="entry name" value="GAMMA_THIONIN"/>
    <property type="match status" value="1"/>
</dbReference>
<dbReference type="Proteomes" id="UP001497457">
    <property type="component" value="Chromosome 22rd"/>
</dbReference>
<dbReference type="EMBL" id="OZ075132">
    <property type="protein sequence ID" value="CAL4983280.1"/>
    <property type="molecule type" value="Genomic_DNA"/>
</dbReference>
<dbReference type="SMART" id="SM00505">
    <property type="entry name" value="Knot1"/>
    <property type="match status" value="1"/>
</dbReference>
<gene>
    <name evidence="4" type="ORF">URODEC1_LOCUS57002</name>
    <name evidence="5" type="ORF">URODEC1_LOCUS58457</name>
</gene>
<keyword evidence="2" id="KW-0732">Signal</keyword>
<proteinExistence type="predicted"/>
<evidence type="ECO:0000313" key="6">
    <source>
        <dbReference type="Proteomes" id="UP001497457"/>
    </source>
</evidence>
<reference evidence="4 6" key="2">
    <citation type="submission" date="2024-10" db="EMBL/GenBank/DDBJ databases">
        <authorList>
            <person name="Ryan C."/>
        </authorList>
    </citation>
    <scope>NUCLEOTIDE SEQUENCE [LARGE SCALE GENOMIC DNA]</scope>
</reference>
<feature type="domain" description="Knottins-like" evidence="3">
    <location>
        <begin position="34"/>
        <end position="79"/>
    </location>
</feature>
<dbReference type="AlphaFoldDB" id="A0ABC9ATM5"/>
<dbReference type="Gene3D" id="3.30.30.10">
    <property type="entry name" value="Knottin, scorpion toxin-like"/>
    <property type="match status" value="1"/>
</dbReference>
<keyword evidence="6" id="KW-1185">Reference proteome</keyword>
<evidence type="ECO:0000256" key="1">
    <source>
        <dbReference type="ARBA" id="ARBA00023157"/>
    </source>
</evidence>
<reference evidence="6" key="1">
    <citation type="submission" date="2024-06" db="EMBL/GenBank/DDBJ databases">
        <authorList>
            <person name="Ryan C."/>
        </authorList>
    </citation>
    <scope>NUCLEOTIDE SEQUENCE [LARGE SCALE GENOMIC DNA]</scope>
</reference>
<dbReference type="InterPro" id="IPR036574">
    <property type="entry name" value="Scorpion_toxin-like_sf"/>
</dbReference>
<evidence type="ECO:0000259" key="3">
    <source>
        <dbReference type="SMART" id="SM00505"/>
    </source>
</evidence>
<accession>A0ABC9ATM5</accession>
<feature type="chain" id="PRO_5044721552" description="Knottins-like domain-containing protein" evidence="2">
    <location>
        <begin position="28"/>
        <end position="93"/>
    </location>
</feature>
<keyword evidence="1" id="KW-1015">Disulfide bond</keyword>
<protein>
    <recommendedName>
        <fullName evidence="3">Knottins-like domain-containing protein</fullName>
    </recommendedName>
</protein>
<name>A0ABC9ATM5_9POAL</name>
<evidence type="ECO:0000313" key="5">
    <source>
        <dbReference type="EMBL" id="CAL4986571.1"/>
    </source>
</evidence>
<evidence type="ECO:0000313" key="4">
    <source>
        <dbReference type="EMBL" id="CAL4983280.1"/>
    </source>
</evidence>
<dbReference type="InterPro" id="IPR008176">
    <property type="entry name" value="Defensin_plant"/>
</dbReference>
<feature type="signal peptide" evidence="2">
    <location>
        <begin position="1"/>
        <end position="27"/>
    </location>
</feature>
<sequence length="93" mass="9943">MAPASQKNLSATAIVVLLLIIVATGESASVEEQTCRHLSGSYKGPCVYNPSCYYVCRDESMGNIGGKCHIFRCWCDTECPSEIVTAASAPIQP</sequence>
<organism evidence="4 6">
    <name type="scientific">Urochloa decumbens</name>
    <dbReference type="NCBI Taxonomy" id="240449"/>
    <lineage>
        <taxon>Eukaryota</taxon>
        <taxon>Viridiplantae</taxon>
        <taxon>Streptophyta</taxon>
        <taxon>Embryophyta</taxon>
        <taxon>Tracheophyta</taxon>
        <taxon>Spermatophyta</taxon>
        <taxon>Magnoliopsida</taxon>
        <taxon>Liliopsida</taxon>
        <taxon>Poales</taxon>
        <taxon>Poaceae</taxon>
        <taxon>PACMAD clade</taxon>
        <taxon>Panicoideae</taxon>
        <taxon>Panicodae</taxon>
        <taxon>Paniceae</taxon>
        <taxon>Melinidinae</taxon>
        <taxon>Urochloa</taxon>
    </lineage>
</organism>
<dbReference type="Proteomes" id="UP001497457">
    <property type="component" value="Chromosome 23rd"/>
</dbReference>
<evidence type="ECO:0000256" key="2">
    <source>
        <dbReference type="SAM" id="SignalP"/>
    </source>
</evidence>
<dbReference type="EMBL" id="OZ075133">
    <property type="protein sequence ID" value="CAL4986571.1"/>
    <property type="molecule type" value="Genomic_DNA"/>
</dbReference>
<dbReference type="Pfam" id="PF00304">
    <property type="entry name" value="Gamma-thionin"/>
    <property type="match status" value="1"/>
</dbReference>